<accession>A0A7S1C0H8</accession>
<sequence>MFFGKIALASFLLCHQVFGQDLVTSIPTGSSIPTRFKKGKGVKGKKGKTAKTSEQATCAVTGSEVWPPFPASDLKMILTTDVNTSTCQYDISLAYQPRGDGLYPIVDSPTAENFFGMDPIEYDELCTAEGRLEDGTVLTPEEHSGLNEHYNHFVANMGFSERAMAATGIKNAGMDIVPCGQIVTPFPHYGIHFWSATYEERAERACYTGGGIFCRDYSEQCTEGGRKFQTNGEGIPTCDDGSFKNLPKGASFVLDGMPFPTPNGASTNVGLHGLDFADTTGDPRNPLILGLNYDSNWAGIMILSWAGFAKGEADSNYFEKLMPEYGCPDPGNNFPTKTTTVYDPETNYTTTSISGPLLDCSGESFKEVSDFTKKSKHGKKGKNGGRRKVTIFS</sequence>
<dbReference type="AlphaFoldDB" id="A0A7S1C0H8"/>
<evidence type="ECO:0000256" key="1">
    <source>
        <dbReference type="SAM" id="SignalP"/>
    </source>
</evidence>
<protein>
    <recommendedName>
        <fullName evidence="3">YHYH domain-containing protein</fullName>
    </recommendedName>
</protein>
<reference evidence="2" key="1">
    <citation type="submission" date="2021-01" db="EMBL/GenBank/DDBJ databases">
        <authorList>
            <person name="Corre E."/>
            <person name="Pelletier E."/>
            <person name="Niang G."/>
            <person name="Scheremetjew M."/>
            <person name="Finn R."/>
            <person name="Kale V."/>
            <person name="Holt S."/>
            <person name="Cochrane G."/>
            <person name="Meng A."/>
            <person name="Brown T."/>
            <person name="Cohen L."/>
        </authorList>
    </citation>
    <scope>NUCLEOTIDE SEQUENCE</scope>
    <source>
        <strain evidence="2">308</strain>
    </source>
</reference>
<proteinExistence type="predicted"/>
<gene>
    <name evidence="2" type="ORF">CHYS00102_LOCUS29785</name>
</gene>
<dbReference type="EMBL" id="HBFR01040719">
    <property type="protein sequence ID" value="CAD8902566.1"/>
    <property type="molecule type" value="Transcribed_RNA"/>
</dbReference>
<evidence type="ECO:0008006" key="3">
    <source>
        <dbReference type="Google" id="ProtNLM"/>
    </source>
</evidence>
<feature type="chain" id="PRO_5030940805" description="YHYH domain-containing protein" evidence="1">
    <location>
        <begin position="20"/>
        <end position="393"/>
    </location>
</feature>
<evidence type="ECO:0000313" key="2">
    <source>
        <dbReference type="EMBL" id="CAD8902566.1"/>
    </source>
</evidence>
<feature type="signal peptide" evidence="1">
    <location>
        <begin position="1"/>
        <end position="19"/>
    </location>
</feature>
<name>A0A7S1C0H8_9STRA</name>
<keyword evidence="1" id="KW-0732">Signal</keyword>
<organism evidence="2">
    <name type="scientific">Corethron hystrix</name>
    <dbReference type="NCBI Taxonomy" id="216773"/>
    <lineage>
        <taxon>Eukaryota</taxon>
        <taxon>Sar</taxon>
        <taxon>Stramenopiles</taxon>
        <taxon>Ochrophyta</taxon>
        <taxon>Bacillariophyta</taxon>
        <taxon>Coscinodiscophyceae</taxon>
        <taxon>Corethrophycidae</taxon>
        <taxon>Corethrales</taxon>
        <taxon>Corethraceae</taxon>
        <taxon>Corethron</taxon>
    </lineage>
</organism>